<evidence type="ECO:0000256" key="1">
    <source>
        <dbReference type="ARBA" id="ARBA00023015"/>
    </source>
</evidence>
<dbReference type="Pfam" id="PF09339">
    <property type="entry name" value="HTH_IclR"/>
    <property type="match status" value="1"/>
</dbReference>
<dbReference type="InterPro" id="IPR050707">
    <property type="entry name" value="HTH_MetabolicPath_Reg"/>
</dbReference>
<accession>A0A852W734</accession>
<dbReference type="GO" id="GO:0003677">
    <property type="term" value="F:DNA binding"/>
    <property type="evidence" value="ECO:0007669"/>
    <property type="project" value="UniProtKB-KW"/>
</dbReference>
<evidence type="ECO:0000313" key="6">
    <source>
        <dbReference type="EMBL" id="NYG02135.1"/>
    </source>
</evidence>
<keyword evidence="3" id="KW-0804">Transcription</keyword>
<dbReference type="EMBL" id="JACCCZ010000001">
    <property type="protein sequence ID" value="NYG02135.1"/>
    <property type="molecule type" value="Genomic_DNA"/>
</dbReference>
<organism evidence="6 7">
    <name type="scientific">Pseudonocardia alni</name>
    <name type="common">Amycolata alni</name>
    <dbReference type="NCBI Taxonomy" id="33907"/>
    <lineage>
        <taxon>Bacteria</taxon>
        <taxon>Bacillati</taxon>
        <taxon>Actinomycetota</taxon>
        <taxon>Actinomycetes</taxon>
        <taxon>Pseudonocardiales</taxon>
        <taxon>Pseudonocardiaceae</taxon>
        <taxon>Pseudonocardia</taxon>
    </lineage>
</organism>
<dbReference type="AlphaFoldDB" id="A0A852W734"/>
<dbReference type="InterPro" id="IPR014757">
    <property type="entry name" value="Tscrpt_reg_IclR_C"/>
</dbReference>
<dbReference type="GO" id="GO:0045892">
    <property type="term" value="P:negative regulation of DNA-templated transcription"/>
    <property type="evidence" value="ECO:0007669"/>
    <property type="project" value="TreeGrafter"/>
</dbReference>
<dbReference type="PROSITE" id="PS51078">
    <property type="entry name" value="ICLR_ED"/>
    <property type="match status" value="1"/>
</dbReference>
<evidence type="ECO:0000256" key="2">
    <source>
        <dbReference type="ARBA" id="ARBA00023125"/>
    </source>
</evidence>
<dbReference type="InterPro" id="IPR036388">
    <property type="entry name" value="WH-like_DNA-bd_sf"/>
</dbReference>
<dbReference type="InterPro" id="IPR005471">
    <property type="entry name" value="Tscrpt_reg_IclR_N"/>
</dbReference>
<dbReference type="SMART" id="SM00346">
    <property type="entry name" value="HTH_ICLR"/>
    <property type="match status" value="1"/>
</dbReference>
<gene>
    <name evidence="6" type="ORF">HDA37_002420</name>
</gene>
<evidence type="ECO:0000256" key="3">
    <source>
        <dbReference type="ARBA" id="ARBA00023163"/>
    </source>
</evidence>
<keyword evidence="1" id="KW-0805">Transcription regulation</keyword>
<dbReference type="PROSITE" id="PS51077">
    <property type="entry name" value="HTH_ICLR"/>
    <property type="match status" value="1"/>
</dbReference>
<dbReference type="GO" id="GO:0003700">
    <property type="term" value="F:DNA-binding transcription factor activity"/>
    <property type="evidence" value="ECO:0007669"/>
    <property type="project" value="TreeGrafter"/>
</dbReference>
<keyword evidence="7" id="KW-1185">Reference proteome</keyword>
<evidence type="ECO:0000259" key="4">
    <source>
        <dbReference type="PROSITE" id="PS51077"/>
    </source>
</evidence>
<dbReference type="SUPFAM" id="SSF55781">
    <property type="entry name" value="GAF domain-like"/>
    <property type="match status" value="1"/>
</dbReference>
<keyword evidence="2" id="KW-0238">DNA-binding</keyword>
<dbReference type="Pfam" id="PF01614">
    <property type="entry name" value="IclR_C"/>
    <property type="match status" value="1"/>
</dbReference>
<dbReference type="GeneID" id="98052187"/>
<name>A0A852W734_PSEA5</name>
<evidence type="ECO:0000313" key="7">
    <source>
        <dbReference type="Proteomes" id="UP000549695"/>
    </source>
</evidence>
<dbReference type="Gene3D" id="1.10.10.10">
    <property type="entry name" value="Winged helix-like DNA-binding domain superfamily/Winged helix DNA-binding domain"/>
    <property type="match status" value="1"/>
</dbReference>
<proteinExistence type="predicted"/>
<dbReference type="Gene3D" id="3.30.450.40">
    <property type="match status" value="1"/>
</dbReference>
<dbReference type="RefSeq" id="WP_179761138.1">
    <property type="nucleotide sequence ID" value="NZ_BAAAJZ010000001.1"/>
</dbReference>
<reference evidence="6 7" key="1">
    <citation type="submission" date="2020-07" db="EMBL/GenBank/DDBJ databases">
        <title>Sequencing the genomes of 1000 actinobacteria strains.</title>
        <authorList>
            <person name="Klenk H.-P."/>
        </authorList>
    </citation>
    <scope>NUCLEOTIDE SEQUENCE [LARGE SCALE GENOMIC DNA]</scope>
    <source>
        <strain evidence="6 7">DSM 44749</strain>
    </source>
</reference>
<comment type="caution">
    <text evidence="6">The sequence shown here is derived from an EMBL/GenBank/DDBJ whole genome shotgun (WGS) entry which is preliminary data.</text>
</comment>
<evidence type="ECO:0000259" key="5">
    <source>
        <dbReference type="PROSITE" id="PS51078"/>
    </source>
</evidence>
<sequence length="248" mass="26505">MDKSSTMRSLERAIDVLEVLDEARQPLRLTEIARRAGLPVPTAQRILAVLESRDRVERSGAGYRPGVALTFGAHAYLTTNPLLLVASPVLIDLAVETGLTASLFREYHDTRVVLTRAHAQRRLRYELPVGARLPLHLGAGKALLAQRSAEDARALLESLGETAEYPAPDVEAVLADLARTRELGYSVAYNERAPGVASVAAAIPLHGDVRAAVQVAGYTEDVPEARTAALGLEVQRAALAIGRAVPAG</sequence>
<feature type="domain" description="IclR-ED" evidence="5">
    <location>
        <begin position="68"/>
        <end position="247"/>
    </location>
</feature>
<dbReference type="PANTHER" id="PTHR30136:SF35">
    <property type="entry name" value="HTH-TYPE TRANSCRIPTIONAL REGULATOR RV1719"/>
    <property type="match status" value="1"/>
</dbReference>
<dbReference type="PANTHER" id="PTHR30136">
    <property type="entry name" value="HELIX-TURN-HELIX TRANSCRIPTIONAL REGULATOR, ICLR FAMILY"/>
    <property type="match status" value="1"/>
</dbReference>
<dbReference type="Proteomes" id="UP000549695">
    <property type="component" value="Unassembled WGS sequence"/>
</dbReference>
<protein>
    <submittedName>
        <fullName evidence="6">IclR family acetate operon transcriptional repressor</fullName>
    </submittedName>
</protein>
<feature type="domain" description="HTH iclR-type" evidence="4">
    <location>
        <begin position="7"/>
        <end position="67"/>
    </location>
</feature>
<dbReference type="SUPFAM" id="SSF46785">
    <property type="entry name" value="Winged helix' DNA-binding domain"/>
    <property type="match status" value="1"/>
</dbReference>
<dbReference type="InterPro" id="IPR029016">
    <property type="entry name" value="GAF-like_dom_sf"/>
</dbReference>
<dbReference type="InterPro" id="IPR036390">
    <property type="entry name" value="WH_DNA-bd_sf"/>
</dbReference>